<keyword evidence="2" id="KW-1185">Reference proteome</keyword>
<gene>
    <name evidence="1" type="ORF">SAMN04488108_3660</name>
</gene>
<dbReference type="RefSeq" id="WP_073573266.1">
    <property type="nucleotide sequence ID" value="NZ_FRXN01000006.1"/>
</dbReference>
<accession>A0A1M7ZJG1</accession>
<dbReference type="OrthoDB" id="1454177at2"/>
<sequence length="152" mass="18146">MTNLNKHTELEKYRDLNLSTLDYLSETIQIATNDFNSSQHFQKLKIEVNESFTKGRLSKLKQWFRNLTEVLRETEDLKFNDFIKERTGHEVNLHERFEKRISKILGQGRIKSENDYRDVVTKVDYLSQKESADQTLIDQLNFLLISFEKKKK</sequence>
<dbReference type="Proteomes" id="UP000184609">
    <property type="component" value="Unassembled WGS sequence"/>
</dbReference>
<name>A0A1M7ZJG1_9BACT</name>
<evidence type="ECO:0000313" key="2">
    <source>
        <dbReference type="Proteomes" id="UP000184609"/>
    </source>
</evidence>
<protein>
    <submittedName>
        <fullName evidence="1">Uncharacterized protein</fullName>
    </submittedName>
</protein>
<dbReference type="EMBL" id="FRXN01000006">
    <property type="protein sequence ID" value="SHO64796.1"/>
    <property type="molecule type" value="Genomic_DNA"/>
</dbReference>
<reference evidence="2" key="1">
    <citation type="submission" date="2016-12" db="EMBL/GenBank/DDBJ databases">
        <authorList>
            <person name="Varghese N."/>
            <person name="Submissions S."/>
        </authorList>
    </citation>
    <scope>NUCLEOTIDE SEQUENCE [LARGE SCALE GENOMIC DNA]</scope>
    <source>
        <strain evidence="2">DSM 25035</strain>
    </source>
</reference>
<organism evidence="1 2">
    <name type="scientific">Algoriphagus zhangzhouensis</name>
    <dbReference type="NCBI Taxonomy" id="1073327"/>
    <lineage>
        <taxon>Bacteria</taxon>
        <taxon>Pseudomonadati</taxon>
        <taxon>Bacteroidota</taxon>
        <taxon>Cytophagia</taxon>
        <taxon>Cytophagales</taxon>
        <taxon>Cyclobacteriaceae</taxon>
        <taxon>Algoriphagus</taxon>
    </lineage>
</organism>
<proteinExistence type="predicted"/>
<evidence type="ECO:0000313" key="1">
    <source>
        <dbReference type="EMBL" id="SHO64796.1"/>
    </source>
</evidence>
<dbReference type="AlphaFoldDB" id="A0A1M7ZJG1"/>